<dbReference type="OrthoDB" id="1938527at2759"/>
<dbReference type="Proteomes" id="UP001141806">
    <property type="component" value="Unassembled WGS sequence"/>
</dbReference>
<dbReference type="Pfam" id="PF08268">
    <property type="entry name" value="FBA_3"/>
    <property type="match status" value="1"/>
</dbReference>
<dbReference type="InterPro" id="IPR013187">
    <property type="entry name" value="F-box-assoc_dom_typ3"/>
</dbReference>
<evidence type="ECO:0000313" key="2">
    <source>
        <dbReference type="EMBL" id="KAJ4952142.1"/>
    </source>
</evidence>
<dbReference type="EMBL" id="JAMYWD010000012">
    <property type="protein sequence ID" value="KAJ4952142.1"/>
    <property type="molecule type" value="Genomic_DNA"/>
</dbReference>
<gene>
    <name evidence="2" type="ORF">NE237_028974</name>
</gene>
<evidence type="ECO:0000313" key="3">
    <source>
        <dbReference type="Proteomes" id="UP001141806"/>
    </source>
</evidence>
<sequence>MPIAGGSRPPVVGSRARMADLGLVVGLDYSRNIDYPFGINKVSGNDDMIRVFVEPSITYLEWRRLCKVGYQTLNSVDDGFWDDSHGCYITLMDLYEEKFYEIQVPEPYNHVGSVRLWTMLEIDGCLSIGIPSIEGNAWNIWILKDVKSGNWVRQLSIVAWIGSDMKRQLLMPIGSLRNGKVIVLVNFETVKLYSYNVESQQLTETKIKLNSVFPSCKAHVNSLQFL</sequence>
<organism evidence="2 3">
    <name type="scientific">Protea cynaroides</name>
    <dbReference type="NCBI Taxonomy" id="273540"/>
    <lineage>
        <taxon>Eukaryota</taxon>
        <taxon>Viridiplantae</taxon>
        <taxon>Streptophyta</taxon>
        <taxon>Embryophyta</taxon>
        <taxon>Tracheophyta</taxon>
        <taxon>Spermatophyta</taxon>
        <taxon>Magnoliopsida</taxon>
        <taxon>Proteales</taxon>
        <taxon>Proteaceae</taxon>
        <taxon>Protea</taxon>
    </lineage>
</organism>
<reference evidence="2" key="1">
    <citation type="journal article" date="2023" name="Plant J.">
        <title>The genome of the king protea, Protea cynaroides.</title>
        <authorList>
            <person name="Chang J."/>
            <person name="Duong T.A."/>
            <person name="Schoeman C."/>
            <person name="Ma X."/>
            <person name="Roodt D."/>
            <person name="Barker N."/>
            <person name="Li Z."/>
            <person name="Van de Peer Y."/>
            <person name="Mizrachi E."/>
        </authorList>
    </citation>
    <scope>NUCLEOTIDE SEQUENCE</scope>
    <source>
        <tissue evidence="2">Young leaves</tissue>
    </source>
</reference>
<evidence type="ECO:0000259" key="1">
    <source>
        <dbReference type="Pfam" id="PF08268"/>
    </source>
</evidence>
<proteinExistence type="predicted"/>
<dbReference type="AlphaFoldDB" id="A0A9Q0JUN2"/>
<feature type="domain" description="F-box associated beta-propeller type 3" evidence="1">
    <location>
        <begin position="88"/>
        <end position="208"/>
    </location>
</feature>
<accession>A0A9Q0JUN2</accession>
<name>A0A9Q0JUN2_9MAGN</name>
<protein>
    <recommendedName>
        <fullName evidence="1">F-box associated beta-propeller type 3 domain-containing protein</fullName>
    </recommendedName>
</protein>
<comment type="caution">
    <text evidence="2">The sequence shown here is derived from an EMBL/GenBank/DDBJ whole genome shotgun (WGS) entry which is preliminary data.</text>
</comment>
<keyword evidence="3" id="KW-1185">Reference proteome</keyword>